<gene>
    <name evidence="1" type="ORF">PCOR1329_LOCUS37830</name>
</gene>
<name>A0ABN9TCN1_9DINO</name>
<dbReference type="Proteomes" id="UP001189429">
    <property type="component" value="Unassembled WGS sequence"/>
</dbReference>
<organism evidence="1 2">
    <name type="scientific">Prorocentrum cordatum</name>
    <dbReference type="NCBI Taxonomy" id="2364126"/>
    <lineage>
        <taxon>Eukaryota</taxon>
        <taxon>Sar</taxon>
        <taxon>Alveolata</taxon>
        <taxon>Dinophyceae</taxon>
        <taxon>Prorocentrales</taxon>
        <taxon>Prorocentraceae</taxon>
        <taxon>Prorocentrum</taxon>
    </lineage>
</organism>
<comment type="caution">
    <text evidence="1">The sequence shown here is derived from an EMBL/GenBank/DDBJ whole genome shotgun (WGS) entry which is preliminary data.</text>
</comment>
<protein>
    <submittedName>
        <fullName evidence="1">Uncharacterized protein</fullName>
    </submittedName>
</protein>
<keyword evidence="2" id="KW-1185">Reference proteome</keyword>
<accession>A0ABN9TCN1</accession>
<proteinExistence type="predicted"/>
<reference evidence="1" key="1">
    <citation type="submission" date="2023-10" db="EMBL/GenBank/DDBJ databases">
        <authorList>
            <person name="Chen Y."/>
            <person name="Shah S."/>
            <person name="Dougan E. K."/>
            <person name="Thang M."/>
            <person name="Chan C."/>
        </authorList>
    </citation>
    <scope>NUCLEOTIDE SEQUENCE [LARGE SCALE GENOMIC DNA]</scope>
</reference>
<evidence type="ECO:0000313" key="1">
    <source>
        <dbReference type="EMBL" id="CAK0843491.1"/>
    </source>
</evidence>
<dbReference type="EMBL" id="CAUYUJ010014582">
    <property type="protein sequence ID" value="CAK0843491.1"/>
    <property type="molecule type" value="Genomic_DNA"/>
</dbReference>
<evidence type="ECO:0000313" key="2">
    <source>
        <dbReference type="Proteomes" id="UP001189429"/>
    </source>
</evidence>
<sequence>MTPAGALPRSRSQAPQSCSRAWVPSWPACRRPTRPCSRCRCWQRGSEGGGVNEAAKAAHDLESTRRHLHVFFQRRRERLRMTTSMIACRMKRHVTDWVTAQHVAPHLHERLRLLEAEAESAEGRIRRLKPEAFHEAGGGCRDLPVGKASSGEPLFRGSGPCRRGALGPVFKSDVAVCLRELVFEDRATRTLRRFVRRMQHVPLSHRRQLWEVAERLQAAAGTAPRGSTRASPLPLKRVVMSEGLEARVRELAKDPADHVPQAKKGLRGAYVTPIGSLVER</sequence>